<evidence type="ECO:0000313" key="3">
    <source>
        <dbReference type="Proteomes" id="UP000779507"/>
    </source>
</evidence>
<dbReference type="EMBL" id="JABSNP010000008">
    <property type="protein sequence ID" value="NRT19204.1"/>
    <property type="molecule type" value="Genomic_DNA"/>
</dbReference>
<sequence>MADPNEFQQLIQVLTTRMDRQEKQQEVTNDLLSRMLTQQESMFALQQNFQRKQEGFNERQEKFNERQEKFNERQEKFNERQEKFNERQDQFNIIFLDEIRDIKADVRGLKQEVRTLLDVTIKQHDERLKRLEDFMDGFLRKAG</sequence>
<comment type="caution">
    <text evidence="2">The sequence shown here is derived from an EMBL/GenBank/DDBJ whole genome shotgun (WGS) entry which is preliminary data.</text>
</comment>
<dbReference type="RefSeq" id="WP_173809938.1">
    <property type="nucleotide sequence ID" value="NZ_JABSNP010000008.1"/>
</dbReference>
<gene>
    <name evidence="2" type="ORF">HNP98_002028</name>
</gene>
<keyword evidence="3" id="KW-1185">Reference proteome</keyword>
<protein>
    <submittedName>
        <fullName evidence="2">Chromosome segregation ATPase</fullName>
    </submittedName>
</protein>
<organism evidence="2 3">
    <name type="scientific">Hymenobacter caeli</name>
    <dbReference type="NCBI Taxonomy" id="2735894"/>
    <lineage>
        <taxon>Bacteria</taxon>
        <taxon>Pseudomonadati</taxon>
        <taxon>Bacteroidota</taxon>
        <taxon>Cytophagia</taxon>
        <taxon>Cytophagales</taxon>
        <taxon>Hymenobacteraceae</taxon>
        <taxon>Hymenobacter</taxon>
    </lineage>
</organism>
<evidence type="ECO:0000256" key="1">
    <source>
        <dbReference type="SAM" id="MobiDB-lite"/>
    </source>
</evidence>
<dbReference type="Proteomes" id="UP000779507">
    <property type="component" value="Unassembled WGS sequence"/>
</dbReference>
<accession>A0ABX2FS47</accession>
<proteinExistence type="predicted"/>
<name>A0ABX2FS47_9BACT</name>
<reference evidence="2 3" key="1">
    <citation type="submission" date="2020-05" db="EMBL/GenBank/DDBJ databases">
        <title>Genomic Encyclopedia of Type Strains, Phase IV (KMG-V): Genome sequencing to study the core and pangenomes of soil and plant-associated prokaryotes.</title>
        <authorList>
            <person name="Whitman W."/>
        </authorList>
    </citation>
    <scope>NUCLEOTIDE SEQUENCE [LARGE SCALE GENOMIC DNA]</scope>
    <source>
        <strain evidence="2 3">9A</strain>
    </source>
</reference>
<feature type="region of interest" description="Disordered" evidence="1">
    <location>
        <begin position="54"/>
        <end position="82"/>
    </location>
</feature>
<evidence type="ECO:0000313" key="2">
    <source>
        <dbReference type="EMBL" id="NRT19204.1"/>
    </source>
</evidence>